<reference evidence="1 2" key="1">
    <citation type="submission" date="2021-03" db="EMBL/GenBank/DDBJ databases">
        <title>Genomic Encyclopedia of Type Strains, Phase IV (KMG-IV): sequencing the most valuable type-strain genomes for metagenomic binning, comparative biology and taxonomic classification.</title>
        <authorList>
            <person name="Goeker M."/>
        </authorList>
    </citation>
    <scope>NUCLEOTIDE SEQUENCE [LARGE SCALE GENOMIC DNA]</scope>
    <source>
        <strain evidence="1 2">DSM 27512</strain>
    </source>
</reference>
<comment type="caution">
    <text evidence="1">The sequence shown here is derived from an EMBL/GenBank/DDBJ whole genome shotgun (WGS) entry which is preliminary data.</text>
</comment>
<keyword evidence="2" id="KW-1185">Reference proteome</keyword>
<organism evidence="1 2">
    <name type="scientific">Acetoanaerobium pronyense</name>
    <dbReference type="NCBI Taxonomy" id="1482736"/>
    <lineage>
        <taxon>Bacteria</taxon>
        <taxon>Bacillati</taxon>
        <taxon>Bacillota</taxon>
        <taxon>Clostridia</taxon>
        <taxon>Peptostreptococcales</taxon>
        <taxon>Filifactoraceae</taxon>
        <taxon>Acetoanaerobium</taxon>
    </lineage>
</organism>
<name>A0ABS4KL43_9FIRM</name>
<accession>A0ABS4KL43</accession>
<dbReference type="EMBL" id="JAGGLI010000018">
    <property type="protein sequence ID" value="MBP2027951.1"/>
    <property type="molecule type" value="Genomic_DNA"/>
</dbReference>
<dbReference type="RefSeq" id="WP_209661008.1">
    <property type="nucleotide sequence ID" value="NZ_JAGGLI010000018.1"/>
</dbReference>
<proteinExistence type="predicted"/>
<dbReference type="Proteomes" id="UP001314903">
    <property type="component" value="Unassembled WGS sequence"/>
</dbReference>
<evidence type="ECO:0000313" key="2">
    <source>
        <dbReference type="Proteomes" id="UP001314903"/>
    </source>
</evidence>
<protein>
    <submittedName>
        <fullName evidence="1">Uncharacterized protein</fullName>
    </submittedName>
</protein>
<evidence type="ECO:0000313" key="1">
    <source>
        <dbReference type="EMBL" id="MBP2027951.1"/>
    </source>
</evidence>
<sequence>MSQAIVRILSGVSYNYKSLNNYFESEELERYGCRFIKRTDKLVQGWNDNLHSEWIVRNYLACKMILASTLFCNSLEYSIEKNVMITESYLIYYTLLSACRALVLTSPETLWNNGQIVTMSHSKIIKNTSNILKSISSEEGERIIKFITLAKDNRELFSYAFPSNGKNNQISKIDLIELEEITRCLLELAQFNSERLEKSFFKADLKEEYKIKEEYFFKVVEYKYGGRNFVDREDYYRLGYITRKQPFPLNLWLTFSEGMVEDFFSSWWIEECNDESDLFNPDFNIRVLFDLP</sequence>
<gene>
    <name evidence="1" type="ORF">J2Z35_001749</name>
</gene>